<accession>A0ABX1BQZ9</accession>
<keyword evidence="2" id="KW-1185">Reference proteome</keyword>
<organism evidence="1 2">
    <name type="scientific">Nonomuraea composti</name>
    <dbReference type="NCBI Taxonomy" id="2720023"/>
    <lineage>
        <taxon>Bacteria</taxon>
        <taxon>Bacillati</taxon>
        <taxon>Actinomycetota</taxon>
        <taxon>Actinomycetes</taxon>
        <taxon>Streptosporangiales</taxon>
        <taxon>Streptosporangiaceae</taxon>
        <taxon>Nonomuraea</taxon>
    </lineage>
</organism>
<evidence type="ECO:0000313" key="2">
    <source>
        <dbReference type="Proteomes" id="UP000696294"/>
    </source>
</evidence>
<gene>
    <name evidence="1" type="ORF">HCN51_57425</name>
</gene>
<dbReference type="Proteomes" id="UP000696294">
    <property type="component" value="Unassembled WGS sequence"/>
</dbReference>
<dbReference type="RefSeq" id="WP_168022187.1">
    <property type="nucleotide sequence ID" value="NZ_JAATEP010000123.1"/>
</dbReference>
<reference evidence="1 2" key="1">
    <citation type="submission" date="2020-03" db="EMBL/GenBank/DDBJ databases">
        <title>WGS of actinomycetes isolated from Thailand.</title>
        <authorList>
            <person name="Thawai C."/>
        </authorList>
    </citation>
    <scope>NUCLEOTIDE SEQUENCE [LARGE SCALE GENOMIC DNA]</scope>
    <source>
        <strain evidence="1 2">FMUSA5-5</strain>
    </source>
</reference>
<sequence length="89" mass="10315">MPIRNRRQPYAADAVPKTVPWSGNGHRVMAKYRSTSSSLRERALAAGRRSLRRVSWWQGTKDRRLAPRYDVGKTVKRRHALTTRQQSGR</sequence>
<evidence type="ECO:0000313" key="1">
    <source>
        <dbReference type="EMBL" id="NJP98902.1"/>
    </source>
</evidence>
<name>A0ABX1BQZ9_9ACTN</name>
<proteinExistence type="predicted"/>
<dbReference type="EMBL" id="JAATEP010000123">
    <property type="protein sequence ID" value="NJP98902.1"/>
    <property type="molecule type" value="Genomic_DNA"/>
</dbReference>
<protein>
    <submittedName>
        <fullName evidence="1">Uncharacterized protein</fullName>
    </submittedName>
</protein>
<comment type="caution">
    <text evidence="1">The sequence shown here is derived from an EMBL/GenBank/DDBJ whole genome shotgun (WGS) entry which is preliminary data.</text>
</comment>